<dbReference type="InterPro" id="IPR000891">
    <property type="entry name" value="PYR_CT"/>
</dbReference>
<dbReference type="PANTHER" id="PTHR43778:SF2">
    <property type="entry name" value="PYRUVATE CARBOXYLASE, MITOCHONDRIAL"/>
    <property type="match status" value="1"/>
</dbReference>
<dbReference type="OrthoDB" id="9769961at2"/>
<dbReference type="GO" id="GO:0004736">
    <property type="term" value="F:pyruvate carboxylase activity"/>
    <property type="evidence" value="ECO:0007669"/>
    <property type="project" value="TreeGrafter"/>
</dbReference>
<dbReference type="Gene3D" id="3.20.20.70">
    <property type="entry name" value="Aldolase class I"/>
    <property type="match status" value="1"/>
</dbReference>
<dbReference type="RefSeq" id="WP_006961055.1">
    <property type="nucleotide sequence ID" value="NZ_QXFM01000111.1"/>
</dbReference>
<dbReference type="PANTHER" id="PTHR43778">
    <property type="entry name" value="PYRUVATE CARBOXYLASE"/>
    <property type="match status" value="1"/>
</dbReference>
<dbReference type="AlphaFoldDB" id="A0A3A1P482"/>
<dbReference type="EMBL" id="QXFM01000111">
    <property type="protein sequence ID" value="RIV83750.1"/>
    <property type="molecule type" value="Genomic_DNA"/>
</dbReference>
<name>A0A3A1P482_9SPHN</name>
<dbReference type="SUPFAM" id="SSF51569">
    <property type="entry name" value="Aldolase"/>
    <property type="match status" value="1"/>
</dbReference>
<feature type="domain" description="Pyruvate carboxyltransferase" evidence="1">
    <location>
        <begin position="4"/>
        <end position="269"/>
    </location>
</feature>
<evidence type="ECO:0000259" key="1">
    <source>
        <dbReference type="PROSITE" id="PS50991"/>
    </source>
</evidence>
<dbReference type="SUPFAM" id="SSF89000">
    <property type="entry name" value="post-HMGL domain-like"/>
    <property type="match status" value="1"/>
</dbReference>
<reference evidence="2 3" key="1">
    <citation type="submission" date="2018-08" db="EMBL/GenBank/DDBJ databases">
        <title>Erythrobacter zhengii sp.nov., a bacterium isolated from deep-sea sediment.</title>
        <authorList>
            <person name="Fang C."/>
            <person name="Wu Y.-H."/>
            <person name="Sun C."/>
            <person name="Wang H."/>
            <person name="Cheng H."/>
            <person name="Meng F.-X."/>
            <person name="Wang C.-S."/>
            <person name="Xu X.-W."/>
        </authorList>
    </citation>
    <scope>NUCLEOTIDE SEQUENCE [LARGE SCALE GENOMIC DNA]</scope>
    <source>
        <strain evidence="2 3">CCTCC AB 2015396</strain>
    </source>
</reference>
<dbReference type="Proteomes" id="UP000265366">
    <property type="component" value="Unassembled WGS sequence"/>
</dbReference>
<dbReference type="GO" id="GO:0005737">
    <property type="term" value="C:cytoplasm"/>
    <property type="evidence" value="ECO:0007669"/>
    <property type="project" value="TreeGrafter"/>
</dbReference>
<dbReference type="InterPro" id="IPR055268">
    <property type="entry name" value="PCB-like"/>
</dbReference>
<dbReference type="PROSITE" id="PS50991">
    <property type="entry name" value="PYR_CT"/>
    <property type="match status" value="1"/>
</dbReference>
<accession>A0A3A1P482</accession>
<evidence type="ECO:0000313" key="2">
    <source>
        <dbReference type="EMBL" id="RIV83750.1"/>
    </source>
</evidence>
<gene>
    <name evidence="2" type="ORF">D2V17_12575</name>
</gene>
<dbReference type="InterPro" id="IPR013785">
    <property type="entry name" value="Aldolase_TIM"/>
</dbReference>
<sequence length="494" mass="54115">MAEINLVDVSVRDGNQSLWGATGLDTAKILQVAGQMDRVGFRAIDFTSSTHMAVAVRYFRNNPWERIRRVRAAMPNTPLQFITTGLRFIAWQQAGPEFMRIVYRRLQHNGIGRFIVLDPMHDIDAVLEAAQLIKEEGDAQVMAALTFTLSAVHDDAFYADFAAKLARSPHIDLFYIKDPGGLLSPDRVKTLAPAIKAVIGGKSLEVHPHCTIGYGPLTALAAADCGAVDGIHVGIGPLGDGSSLPEAGRLVANLREAGHSVPIDDRALANVTDYWWRLAKAEGLQPGTPQAFDASFLRHQIAGGVMTTTRRQLSELKLEHLFGAVVEETERVRAELGYPIMVTPFPQMVMTQATTNIVSGQRYVQVSDQILRYAMGKLGRPTSPIDPVILDVIMDRPRAKEIAGEPDFPDYSDLRRKFGAHLDDEEFLLRAVMPADQVDAMLAMGPSRATYTPEAAPLMKLLRELIANPTLKDVVIDRKGLRLALHSGASAGKM</sequence>
<comment type="caution">
    <text evidence="2">The sequence shown here is derived from an EMBL/GenBank/DDBJ whole genome shotgun (WGS) entry which is preliminary data.</text>
</comment>
<protein>
    <submittedName>
        <fullName evidence="2">Biotin carboxyl carrier protein</fullName>
    </submittedName>
</protein>
<keyword evidence="3" id="KW-1185">Reference proteome</keyword>
<dbReference type="InterPro" id="IPR003379">
    <property type="entry name" value="Carboxylase_cons_dom"/>
</dbReference>
<evidence type="ECO:0000313" key="3">
    <source>
        <dbReference type="Proteomes" id="UP000265366"/>
    </source>
</evidence>
<dbReference type="CDD" id="cd07937">
    <property type="entry name" value="DRE_TIM_PC_TC_5S"/>
    <property type="match status" value="1"/>
</dbReference>
<proteinExistence type="predicted"/>
<dbReference type="Pfam" id="PF02436">
    <property type="entry name" value="PYC_OADA"/>
    <property type="match status" value="1"/>
</dbReference>
<organism evidence="2 3">
    <name type="scientific">Aurantiacibacter xanthus</name>
    <dbReference type="NCBI Taxonomy" id="1784712"/>
    <lineage>
        <taxon>Bacteria</taxon>
        <taxon>Pseudomonadati</taxon>
        <taxon>Pseudomonadota</taxon>
        <taxon>Alphaproteobacteria</taxon>
        <taxon>Sphingomonadales</taxon>
        <taxon>Erythrobacteraceae</taxon>
        <taxon>Aurantiacibacter</taxon>
    </lineage>
</organism>
<dbReference type="GO" id="GO:0006094">
    <property type="term" value="P:gluconeogenesis"/>
    <property type="evidence" value="ECO:0007669"/>
    <property type="project" value="TreeGrafter"/>
</dbReference>